<name>A0A645FH38_9ZZZZ</name>
<dbReference type="AlphaFoldDB" id="A0A645FH38"/>
<sequence>MNMSGVGGSAAMTDMAGCSSSVKANSNASINSGATTG</sequence>
<dbReference type="EMBL" id="VSSQ01057819">
    <property type="protein sequence ID" value="MPN11593.1"/>
    <property type="molecule type" value="Genomic_DNA"/>
</dbReference>
<protein>
    <submittedName>
        <fullName evidence="1">Uncharacterized protein</fullName>
    </submittedName>
</protein>
<comment type="caution">
    <text evidence="1">The sequence shown here is derived from an EMBL/GenBank/DDBJ whole genome shotgun (WGS) entry which is preliminary data.</text>
</comment>
<evidence type="ECO:0000313" key="1">
    <source>
        <dbReference type="EMBL" id="MPN11593.1"/>
    </source>
</evidence>
<proteinExistence type="predicted"/>
<reference evidence="1" key="1">
    <citation type="submission" date="2019-08" db="EMBL/GenBank/DDBJ databases">
        <authorList>
            <person name="Kucharzyk K."/>
            <person name="Murdoch R.W."/>
            <person name="Higgins S."/>
            <person name="Loffler F."/>
        </authorList>
    </citation>
    <scope>NUCLEOTIDE SEQUENCE</scope>
</reference>
<gene>
    <name evidence="1" type="ORF">SDC9_158896</name>
</gene>
<organism evidence="1">
    <name type="scientific">bioreactor metagenome</name>
    <dbReference type="NCBI Taxonomy" id="1076179"/>
    <lineage>
        <taxon>unclassified sequences</taxon>
        <taxon>metagenomes</taxon>
        <taxon>ecological metagenomes</taxon>
    </lineage>
</organism>
<accession>A0A645FH38</accession>